<dbReference type="OrthoDB" id="2121828at2759"/>
<comment type="subcellular location">
    <subcellularLocation>
        <location evidence="4">Secreted</location>
    </subcellularLocation>
</comment>
<dbReference type="InterPro" id="IPR002355">
    <property type="entry name" value="Cu_oxidase_Cu_BS"/>
</dbReference>
<evidence type="ECO:0000259" key="16">
    <source>
        <dbReference type="Pfam" id="PF07731"/>
    </source>
</evidence>
<evidence type="ECO:0000256" key="7">
    <source>
        <dbReference type="ARBA" id="ARBA00022525"/>
    </source>
</evidence>
<evidence type="ECO:0000256" key="13">
    <source>
        <dbReference type="ARBA" id="ARBA00023185"/>
    </source>
</evidence>
<dbReference type="InterPro" id="IPR011706">
    <property type="entry name" value="Cu-oxidase_C"/>
</dbReference>
<keyword evidence="14" id="KW-0732">Signal</keyword>
<evidence type="ECO:0000256" key="8">
    <source>
        <dbReference type="ARBA" id="ARBA00022723"/>
    </source>
</evidence>
<gene>
    <name evidence="18" type="ORF">LY89DRAFT_696679</name>
</gene>
<keyword evidence="10" id="KW-0560">Oxidoreductase</keyword>
<dbReference type="Pfam" id="PF00394">
    <property type="entry name" value="Cu-oxidase"/>
    <property type="match status" value="1"/>
</dbReference>
<evidence type="ECO:0000256" key="6">
    <source>
        <dbReference type="ARBA" id="ARBA00012297"/>
    </source>
</evidence>
<evidence type="ECO:0000313" key="19">
    <source>
        <dbReference type="Proteomes" id="UP000070700"/>
    </source>
</evidence>
<dbReference type="PROSITE" id="PS00080">
    <property type="entry name" value="MULTICOPPER_OXIDASE2"/>
    <property type="match status" value="1"/>
</dbReference>
<keyword evidence="11" id="KW-0186">Copper</keyword>
<comment type="cofactor">
    <cofactor evidence="2">
        <name>Cu cation</name>
        <dbReference type="ChEBI" id="CHEBI:23378"/>
    </cofactor>
</comment>
<dbReference type="GeneID" id="28826576"/>
<dbReference type="FunFam" id="2.60.40.420:FF:000038">
    <property type="entry name" value="Extracellular dihydrogeodin oxidase/laccase"/>
    <property type="match status" value="1"/>
</dbReference>
<dbReference type="RefSeq" id="XP_018072684.1">
    <property type="nucleotide sequence ID" value="XM_018216850.1"/>
</dbReference>
<dbReference type="InterPro" id="IPR033138">
    <property type="entry name" value="Cu_oxidase_CS"/>
</dbReference>
<evidence type="ECO:0000259" key="15">
    <source>
        <dbReference type="Pfam" id="PF00394"/>
    </source>
</evidence>
<dbReference type="PROSITE" id="PS00079">
    <property type="entry name" value="MULTICOPPER_OXIDASE1"/>
    <property type="match status" value="1"/>
</dbReference>
<comment type="function">
    <text evidence="3">Lignin degradation and detoxification of lignin-derived products.</text>
</comment>
<dbReference type="InterPro" id="IPR008972">
    <property type="entry name" value="Cupredoxin"/>
</dbReference>
<dbReference type="PANTHER" id="PTHR11709:SF71">
    <property type="entry name" value="OXIDOREDUCTASE TPCJ"/>
    <property type="match status" value="1"/>
</dbReference>
<comment type="catalytic activity">
    <reaction evidence="1">
        <text>4 hydroquinone + O2 = 4 benzosemiquinone + 2 H2O</text>
        <dbReference type="Rhea" id="RHEA:11276"/>
        <dbReference type="ChEBI" id="CHEBI:15377"/>
        <dbReference type="ChEBI" id="CHEBI:15379"/>
        <dbReference type="ChEBI" id="CHEBI:17594"/>
        <dbReference type="ChEBI" id="CHEBI:17977"/>
        <dbReference type="EC" id="1.10.3.2"/>
    </reaction>
</comment>
<keyword evidence="9" id="KW-0677">Repeat</keyword>
<organism evidence="18 19">
    <name type="scientific">Mollisia scopiformis</name>
    <name type="common">Conifer needle endophyte fungus</name>
    <name type="synonym">Phialocephala scopiformis</name>
    <dbReference type="NCBI Taxonomy" id="149040"/>
    <lineage>
        <taxon>Eukaryota</taxon>
        <taxon>Fungi</taxon>
        <taxon>Dikarya</taxon>
        <taxon>Ascomycota</taxon>
        <taxon>Pezizomycotina</taxon>
        <taxon>Leotiomycetes</taxon>
        <taxon>Helotiales</taxon>
        <taxon>Mollisiaceae</taxon>
        <taxon>Mollisia</taxon>
    </lineage>
</organism>
<dbReference type="SUPFAM" id="SSF49503">
    <property type="entry name" value="Cupredoxins"/>
    <property type="match status" value="3"/>
</dbReference>
<evidence type="ECO:0000259" key="17">
    <source>
        <dbReference type="Pfam" id="PF07732"/>
    </source>
</evidence>
<evidence type="ECO:0000256" key="11">
    <source>
        <dbReference type="ARBA" id="ARBA00023008"/>
    </source>
</evidence>
<keyword evidence="13" id="KW-0439">Lignin degradation</keyword>
<dbReference type="GO" id="GO:0005576">
    <property type="term" value="C:extracellular region"/>
    <property type="evidence" value="ECO:0007669"/>
    <property type="project" value="UniProtKB-SubCell"/>
</dbReference>
<evidence type="ECO:0000256" key="12">
    <source>
        <dbReference type="ARBA" id="ARBA00023180"/>
    </source>
</evidence>
<dbReference type="CDD" id="cd13854">
    <property type="entry name" value="CuRO_1_MaLCC_like"/>
    <property type="match status" value="1"/>
</dbReference>
<dbReference type="CDD" id="cd13901">
    <property type="entry name" value="CuRO_3_MaLCC_like"/>
    <property type="match status" value="1"/>
</dbReference>
<feature type="domain" description="Plastocyanin-like" evidence="16">
    <location>
        <begin position="423"/>
        <end position="541"/>
    </location>
</feature>
<evidence type="ECO:0000256" key="14">
    <source>
        <dbReference type="SAM" id="SignalP"/>
    </source>
</evidence>
<dbReference type="GO" id="GO:0005507">
    <property type="term" value="F:copper ion binding"/>
    <property type="evidence" value="ECO:0007669"/>
    <property type="project" value="InterPro"/>
</dbReference>
<dbReference type="Gene3D" id="2.60.40.420">
    <property type="entry name" value="Cupredoxins - blue copper proteins"/>
    <property type="match status" value="3"/>
</dbReference>
<dbReference type="Proteomes" id="UP000070700">
    <property type="component" value="Unassembled WGS sequence"/>
</dbReference>
<keyword evidence="7" id="KW-0964">Secreted</keyword>
<evidence type="ECO:0000256" key="9">
    <source>
        <dbReference type="ARBA" id="ARBA00022737"/>
    </source>
</evidence>
<accession>A0A194XDV1</accession>
<evidence type="ECO:0000256" key="4">
    <source>
        <dbReference type="ARBA" id="ARBA00004613"/>
    </source>
</evidence>
<comment type="similarity">
    <text evidence="5">Belongs to the multicopper oxidase family.</text>
</comment>
<dbReference type="InterPro" id="IPR011707">
    <property type="entry name" value="Cu-oxidase-like_N"/>
</dbReference>
<dbReference type="Pfam" id="PF07732">
    <property type="entry name" value="Cu-oxidase_3"/>
    <property type="match status" value="1"/>
</dbReference>
<feature type="signal peptide" evidence="14">
    <location>
        <begin position="1"/>
        <end position="18"/>
    </location>
</feature>
<keyword evidence="8" id="KW-0479">Metal-binding</keyword>
<sequence length="577" mass="63370">MKFTFSTVLAASLCRSLASTIPFTASTSNGLATRQTTCDNTATSRSCWGDYSIDTDWYTVTPDTGVTREFWLSAENVTAAPDGYQRYVLTFNGTVPGPAIIADWGDNLIIHVTNNLEVNGTSIHWHGIRQLNNTEYDGVPGVTQCPIAPGQTFTYKFQATQYGSTWYHSHLTQQYGDGLLGPLIINGPATADYDEDLGMLFLSDWSHTPASELWDSARQGAPPVLEGGLINGTNVFDCTGSTDPLCVGGSKKFETVFETGKKYRIRIINSAIEGHFQYSIDGHNLTVIGMDLVPLVPYTTDSVVISMGQRYDLIVEANAATNDYWMRAGWISACLNNDNPDNMTGIVRYDSTSTADPTTTSDVTIGSNCGDEPLASLVPYLAMNAGNYTELVEEDLSFTFGSYFTWTINSSSLYMNWSDPTIIRIFNNDTIWPTDYNVVPLTAATDDEWELFVIQDLSGIGLYHPIHMHGHDFWVVSQGVGTFDISDINLVNPPRRDVASLPANGYLAIAFKKDNPGAWLLHCHIAWHASQGLAMEFVERESEIAVSMTNTAISQDNCAAWVSYDATATWPQDDSGI</sequence>
<reference evidence="18 19" key="1">
    <citation type="submission" date="2015-10" db="EMBL/GenBank/DDBJ databases">
        <title>Full genome of DAOMC 229536 Phialocephala scopiformis, a fungal endophyte of spruce producing the potent anti-insectan compound rugulosin.</title>
        <authorList>
            <consortium name="DOE Joint Genome Institute"/>
            <person name="Walker A.K."/>
            <person name="Frasz S.L."/>
            <person name="Seifert K.A."/>
            <person name="Miller J.D."/>
            <person name="Mondo S.J."/>
            <person name="Labutti K."/>
            <person name="Lipzen A."/>
            <person name="Dockter R."/>
            <person name="Kennedy M."/>
            <person name="Grigoriev I.V."/>
            <person name="Spatafora J.W."/>
        </authorList>
    </citation>
    <scope>NUCLEOTIDE SEQUENCE [LARGE SCALE GENOMIC DNA]</scope>
    <source>
        <strain evidence="18 19">CBS 120377</strain>
    </source>
</reference>
<dbReference type="PANTHER" id="PTHR11709">
    <property type="entry name" value="MULTI-COPPER OXIDASE"/>
    <property type="match status" value="1"/>
</dbReference>
<feature type="domain" description="Plastocyanin-like" evidence="17">
    <location>
        <begin position="75"/>
        <end position="188"/>
    </location>
</feature>
<feature type="domain" description="Plastocyanin-like" evidence="15">
    <location>
        <begin position="199"/>
        <end position="350"/>
    </location>
</feature>
<dbReference type="Pfam" id="PF07731">
    <property type="entry name" value="Cu-oxidase_2"/>
    <property type="match status" value="1"/>
</dbReference>
<dbReference type="GO" id="GO:0052716">
    <property type="term" value="F:hydroquinone:oxygen oxidoreductase activity"/>
    <property type="evidence" value="ECO:0007669"/>
    <property type="project" value="UniProtKB-EC"/>
</dbReference>
<name>A0A194XDV1_MOLSC</name>
<evidence type="ECO:0000256" key="5">
    <source>
        <dbReference type="ARBA" id="ARBA00010609"/>
    </source>
</evidence>
<dbReference type="InterPro" id="IPR001117">
    <property type="entry name" value="Cu-oxidase_2nd"/>
</dbReference>
<keyword evidence="12" id="KW-0325">Glycoprotein</keyword>
<evidence type="ECO:0000256" key="1">
    <source>
        <dbReference type="ARBA" id="ARBA00000349"/>
    </source>
</evidence>
<dbReference type="CDD" id="cd13880">
    <property type="entry name" value="CuRO_2_MaLCC_like"/>
    <property type="match status" value="1"/>
</dbReference>
<proteinExistence type="inferred from homology"/>
<dbReference type="SMR" id="A0A194XDV1"/>
<dbReference type="AlphaFoldDB" id="A0A194XDV1"/>
<dbReference type="EMBL" id="KQ947413">
    <property type="protein sequence ID" value="KUJ18329.1"/>
    <property type="molecule type" value="Genomic_DNA"/>
</dbReference>
<dbReference type="InParanoid" id="A0A194XDV1"/>
<keyword evidence="19" id="KW-1185">Reference proteome</keyword>
<evidence type="ECO:0000256" key="10">
    <source>
        <dbReference type="ARBA" id="ARBA00023002"/>
    </source>
</evidence>
<dbReference type="KEGG" id="psco:LY89DRAFT_696679"/>
<dbReference type="FunFam" id="2.60.40.420:FF:000021">
    <property type="entry name" value="Extracellular dihydrogeodin oxidase/laccase"/>
    <property type="match status" value="1"/>
</dbReference>
<evidence type="ECO:0000313" key="18">
    <source>
        <dbReference type="EMBL" id="KUJ18329.1"/>
    </source>
</evidence>
<evidence type="ECO:0000256" key="3">
    <source>
        <dbReference type="ARBA" id="ARBA00002075"/>
    </source>
</evidence>
<dbReference type="InterPro" id="IPR045087">
    <property type="entry name" value="Cu-oxidase_fam"/>
</dbReference>
<dbReference type="EC" id="1.10.3.2" evidence="6"/>
<feature type="chain" id="PRO_5008268135" description="laccase" evidence="14">
    <location>
        <begin position="19"/>
        <end position="577"/>
    </location>
</feature>
<evidence type="ECO:0000256" key="2">
    <source>
        <dbReference type="ARBA" id="ARBA00001935"/>
    </source>
</evidence>
<dbReference type="GO" id="GO:0046274">
    <property type="term" value="P:lignin catabolic process"/>
    <property type="evidence" value="ECO:0007669"/>
    <property type="project" value="UniProtKB-KW"/>
</dbReference>
<protein>
    <recommendedName>
        <fullName evidence="6">laccase</fullName>
        <ecNumber evidence="6">1.10.3.2</ecNumber>
    </recommendedName>
</protein>